<evidence type="ECO:0000256" key="5">
    <source>
        <dbReference type="ARBA" id="ARBA00031971"/>
    </source>
</evidence>
<dbReference type="PANTHER" id="PTHR10772:SF0">
    <property type="entry name" value="10 KDA HEAT SHOCK PROTEIN, MITOCHONDRIAL"/>
    <property type="match status" value="1"/>
</dbReference>
<dbReference type="SUPFAM" id="SSF50129">
    <property type="entry name" value="GroES-like"/>
    <property type="match status" value="1"/>
</dbReference>
<dbReference type="Proteomes" id="UP001059596">
    <property type="component" value="Unassembled WGS sequence"/>
</dbReference>
<dbReference type="GO" id="GO:0051087">
    <property type="term" value="F:protein-folding chaperone binding"/>
    <property type="evidence" value="ECO:0007669"/>
    <property type="project" value="TreeGrafter"/>
</dbReference>
<dbReference type="GO" id="GO:0005759">
    <property type="term" value="C:mitochondrial matrix"/>
    <property type="evidence" value="ECO:0007669"/>
    <property type="project" value="TreeGrafter"/>
</dbReference>
<dbReference type="PANTHER" id="PTHR10772">
    <property type="entry name" value="10 KDA HEAT SHOCK PROTEIN"/>
    <property type="match status" value="1"/>
</dbReference>
<evidence type="ECO:0000256" key="2">
    <source>
        <dbReference type="ARBA" id="ARBA00018842"/>
    </source>
</evidence>
<sequence>MKHGLIVGGLILCFQSAAIKKIIPMLDRILIQRAEALTKTKGGIVLPEKSVGKVLEGTVLAVGPGTRNTTTGSHIPIGVKEGDRVLLPEFGGTKVNLEGDQKELFLFRESDILAKLE</sequence>
<dbReference type="Gene3D" id="2.30.33.40">
    <property type="entry name" value="GroES chaperonin"/>
    <property type="match status" value="1"/>
</dbReference>
<evidence type="ECO:0000256" key="1">
    <source>
        <dbReference type="ARBA" id="ARBA00006975"/>
    </source>
</evidence>
<dbReference type="GO" id="GO:0044183">
    <property type="term" value="F:protein folding chaperone"/>
    <property type="evidence" value="ECO:0007669"/>
    <property type="project" value="InterPro"/>
</dbReference>
<dbReference type="GO" id="GO:0005524">
    <property type="term" value="F:ATP binding"/>
    <property type="evidence" value="ECO:0007669"/>
    <property type="project" value="InterPro"/>
</dbReference>
<dbReference type="FunFam" id="2.30.33.40:FF:000002">
    <property type="entry name" value="10 kDa chaperonin, mitochondrial"/>
    <property type="match status" value="1"/>
</dbReference>
<gene>
    <name evidence="7" type="ORF">M5D96_005501</name>
</gene>
<comment type="similarity">
    <text evidence="1 6">Belongs to the GroES chaperonin family.</text>
</comment>
<dbReference type="EMBL" id="JAMKOV010000003">
    <property type="protein sequence ID" value="KAI8041245.1"/>
    <property type="molecule type" value="Genomic_DNA"/>
</dbReference>
<dbReference type="HAMAP" id="MF_00580">
    <property type="entry name" value="CH10"/>
    <property type="match status" value="1"/>
</dbReference>
<protein>
    <recommendedName>
        <fullName evidence="2">10 kDa heat shock protein, mitochondrial</fullName>
    </recommendedName>
    <alternativeName>
        <fullName evidence="4">10 kDa chaperonin</fullName>
    </alternativeName>
    <alternativeName>
        <fullName evidence="5">Chaperonin 10</fullName>
    </alternativeName>
</protein>
<evidence type="ECO:0000313" key="8">
    <source>
        <dbReference type="Proteomes" id="UP001059596"/>
    </source>
</evidence>
<dbReference type="InterPro" id="IPR020818">
    <property type="entry name" value="Chaperonin_GroES"/>
</dbReference>
<dbReference type="Pfam" id="PF00166">
    <property type="entry name" value="Cpn10"/>
    <property type="match status" value="1"/>
</dbReference>
<evidence type="ECO:0000256" key="4">
    <source>
        <dbReference type="ARBA" id="ARBA00029976"/>
    </source>
</evidence>
<dbReference type="CDD" id="cd00320">
    <property type="entry name" value="cpn10"/>
    <property type="match status" value="1"/>
</dbReference>
<keyword evidence="8" id="KW-1185">Reference proteome</keyword>
<accession>A0A9P9YQD6</accession>
<dbReference type="InterPro" id="IPR037124">
    <property type="entry name" value="Chaperonin_GroES_sf"/>
</dbReference>
<dbReference type="GO" id="GO:0046872">
    <property type="term" value="F:metal ion binding"/>
    <property type="evidence" value="ECO:0007669"/>
    <property type="project" value="TreeGrafter"/>
</dbReference>
<comment type="caution">
    <text evidence="7">The sequence shown here is derived from an EMBL/GenBank/DDBJ whole genome shotgun (WGS) entry which is preliminary data.</text>
</comment>
<evidence type="ECO:0000313" key="7">
    <source>
        <dbReference type="EMBL" id="KAI8041245.1"/>
    </source>
</evidence>
<organism evidence="7 8">
    <name type="scientific">Drosophila gunungcola</name>
    <name type="common">fruit fly</name>
    <dbReference type="NCBI Taxonomy" id="103775"/>
    <lineage>
        <taxon>Eukaryota</taxon>
        <taxon>Metazoa</taxon>
        <taxon>Ecdysozoa</taxon>
        <taxon>Arthropoda</taxon>
        <taxon>Hexapoda</taxon>
        <taxon>Insecta</taxon>
        <taxon>Pterygota</taxon>
        <taxon>Neoptera</taxon>
        <taxon>Endopterygota</taxon>
        <taxon>Diptera</taxon>
        <taxon>Brachycera</taxon>
        <taxon>Muscomorpha</taxon>
        <taxon>Ephydroidea</taxon>
        <taxon>Drosophilidae</taxon>
        <taxon>Drosophila</taxon>
        <taxon>Sophophora</taxon>
    </lineage>
</organism>
<evidence type="ECO:0000256" key="3">
    <source>
        <dbReference type="ARBA" id="ARBA00023186"/>
    </source>
</evidence>
<reference evidence="7" key="1">
    <citation type="journal article" date="2023" name="Genome Biol. Evol.">
        <title>Long-read-based Genome Assembly of Drosophila gunungcola Reveals Fewer Chemosensory Genes in Flower-breeding Species.</title>
        <authorList>
            <person name="Negi A."/>
            <person name="Liao B.Y."/>
            <person name="Yeh S.D."/>
        </authorList>
    </citation>
    <scope>NUCLEOTIDE SEQUENCE</scope>
    <source>
        <strain evidence="7">Sukarami</strain>
    </source>
</reference>
<evidence type="ECO:0000256" key="6">
    <source>
        <dbReference type="RuleBase" id="RU003479"/>
    </source>
</evidence>
<proteinExistence type="inferred from homology"/>
<dbReference type="PRINTS" id="PR00297">
    <property type="entry name" value="CHAPERONIN10"/>
</dbReference>
<dbReference type="SMART" id="SM00883">
    <property type="entry name" value="Cpn10"/>
    <property type="match status" value="1"/>
</dbReference>
<name>A0A9P9YQD6_9MUSC</name>
<dbReference type="GO" id="GO:0051082">
    <property type="term" value="F:unfolded protein binding"/>
    <property type="evidence" value="ECO:0007669"/>
    <property type="project" value="TreeGrafter"/>
</dbReference>
<keyword evidence="3 6" id="KW-0143">Chaperone</keyword>
<dbReference type="InterPro" id="IPR011032">
    <property type="entry name" value="GroES-like_sf"/>
</dbReference>
<dbReference type="AlphaFoldDB" id="A0A9P9YQD6"/>